<proteinExistence type="predicted"/>
<dbReference type="GO" id="GO:0019646">
    <property type="term" value="P:aerobic electron transport chain"/>
    <property type="evidence" value="ECO:0007669"/>
    <property type="project" value="TreeGrafter"/>
</dbReference>
<dbReference type="OrthoDB" id="9767928at2"/>
<dbReference type="EC" id="2.7.9.3" evidence="6"/>
<evidence type="ECO:0000256" key="3">
    <source>
        <dbReference type="ARBA" id="ARBA00022827"/>
    </source>
</evidence>
<dbReference type="Gene3D" id="3.50.50.100">
    <property type="match status" value="1"/>
</dbReference>
<dbReference type="PANTHER" id="PTHR42913">
    <property type="entry name" value="APOPTOSIS-INDUCING FACTOR 1"/>
    <property type="match status" value="1"/>
</dbReference>
<name>A0A0C5VB41_9GAMM</name>
<dbReference type="InterPro" id="IPR036188">
    <property type="entry name" value="FAD/NAD-bd_sf"/>
</dbReference>
<dbReference type="GO" id="GO:0004756">
    <property type="term" value="F:selenide, water dikinase activity"/>
    <property type="evidence" value="ECO:0007669"/>
    <property type="project" value="UniProtKB-EC"/>
</dbReference>
<dbReference type="SUPFAM" id="SSF51905">
    <property type="entry name" value="FAD/NAD(P)-binding domain"/>
    <property type="match status" value="2"/>
</dbReference>
<reference evidence="6 7" key="1">
    <citation type="submission" date="2014-01" db="EMBL/GenBank/DDBJ databases">
        <title>Full genme sequencing of cellulolytic bacterium Gynuella sunshinyii YC6258T gen. nov., sp. nov.</title>
        <authorList>
            <person name="Khan H."/>
            <person name="Chung E.J."/>
            <person name="Chung Y.R."/>
        </authorList>
    </citation>
    <scope>NUCLEOTIDE SEQUENCE [LARGE SCALE GENOMIC DNA]</scope>
    <source>
        <strain evidence="6 7">YC6258</strain>
    </source>
</reference>
<dbReference type="InterPro" id="IPR051169">
    <property type="entry name" value="NADH-Q_oxidoreductase"/>
</dbReference>
<dbReference type="NCBIfam" id="TIGR03169">
    <property type="entry name" value="Nterm_to_SelD"/>
    <property type="match status" value="1"/>
</dbReference>
<dbReference type="PANTHER" id="PTHR42913:SF9">
    <property type="entry name" value="SLR1591 PROTEIN"/>
    <property type="match status" value="1"/>
</dbReference>
<evidence type="ECO:0000256" key="2">
    <source>
        <dbReference type="ARBA" id="ARBA00022630"/>
    </source>
</evidence>
<dbReference type="EMBL" id="CP007142">
    <property type="protein sequence ID" value="AJQ96565.1"/>
    <property type="molecule type" value="Genomic_DNA"/>
</dbReference>
<dbReference type="Proteomes" id="UP000032266">
    <property type="component" value="Chromosome"/>
</dbReference>
<keyword evidence="4" id="KW-0560">Oxidoreductase</keyword>
<evidence type="ECO:0000256" key="4">
    <source>
        <dbReference type="ARBA" id="ARBA00023002"/>
    </source>
</evidence>
<accession>A0A0C5VB41</accession>
<keyword evidence="6" id="KW-0808">Transferase</keyword>
<evidence type="ECO:0000313" key="6">
    <source>
        <dbReference type="EMBL" id="AJQ96565.1"/>
    </source>
</evidence>
<keyword evidence="2" id="KW-0285">Flavoprotein</keyword>
<evidence type="ECO:0000256" key="1">
    <source>
        <dbReference type="ARBA" id="ARBA00001974"/>
    </source>
</evidence>
<feature type="domain" description="FAD/NAD(P)-binding" evidence="5">
    <location>
        <begin position="7"/>
        <end position="292"/>
    </location>
</feature>
<dbReference type="PATRIC" id="fig|1445510.3.peg.4496"/>
<organism evidence="6 7">
    <name type="scientific">Gynuella sunshinyii YC6258</name>
    <dbReference type="NCBI Taxonomy" id="1445510"/>
    <lineage>
        <taxon>Bacteria</taxon>
        <taxon>Pseudomonadati</taxon>
        <taxon>Pseudomonadota</taxon>
        <taxon>Gammaproteobacteria</taxon>
        <taxon>Oceanospirillales</taxon>
        <taxon>Saccharospirillaceae</taxon>
        <taxon>Gynuella</taxon>
    </lineage>
</organism>
<evidence type="ECO:0000313" key="7">
    <source>
        <dbReference type="Proteomes" id="UP000032266"/>
    </source>
</evidence>
<dbReference type="STRING" id="1445510.YC6258_04533"/>
<dbReference type="Pfam" id="PF07992">
    <property type="entry name" value="Pyr_redox_2"/>
    <property type="match status" value="1"/>
</dbReference>
<dbReference type="AlphaFoldDB" id="A0A0C5VB41"/>
<keyword evidence="7" id="KW-1185">Reference proteome</keyword>
<comment type="cofactor">
    <cofactor evidence="1">
        <name>FAD</name>
        <dbReference type="ChEBI" id="CHEBI:57692"/>
    </cofactor>
</comment>
<dbReference type="HOGENOM" id="CLU_021377_4_0_6"/>
<sequence length="369" mass="40959">MSNNLNLILVGGGHTHALVLKHWMAHPIDNVQITLISPHSHSPYSGMLPGLLAGYYTFSQTHIDLQQLAHEANIEFIQQPVTAIDHLRQCIYLADGQQHQYDIASINVGSTPNPEIPGSQQHATPVKPIAEFLQHWQRLQTEIRQQPNQRIAIIGGGAGSVEVALAMAHALKPWGTQLSLITRAGDILSEYPRKARRLSKERLALHGIEVLTNMNVDEIHADGLSCSGQKYSYEHIFLCTQAAAANWFRQSGLATDQRGFITVNNYLQTTTAGNLFAAGDCAHFQSEPLPKAGVYAVREADILFHNLQAACQGTHALKPYQPQRDFLSLLAMGDHYAIGCKFGLTVSGHWVWRWKDQIDRHFMARFNAG</sequence>
<keyword evidence="3" id="KW-0274">FAD</keyword>
<dbReference type="KEGG" id="gsn:YC6258_04533"/>
<dbReference type="RefSeq" id="WP_044618549.1">
    <property type="nucleotide sequence ID" value="NZ_CP007142.1"/>
</dbReference>
<dbReference type="GO" id="GO:0003955">
    <property type="term" value="F:NAD(P)H dehydrogenase (quinone) activity"/>
    <property type="evidence" value="ECO:0007669"/>
    <property type="project" value="TreeGrafter"/>
</dbReference>
<dbReference type="InterPro" id="IPR023753">
    <property type="entry name" value="FAD/NAD-binding_dom"/>
</dbReference>
<evidence type="ECO:0000259" key="5">
    <source>
        <dbReference type="Pfam" id="PF07992"/>
    </source>
</evidence>
<gene>
    <name evidence="6" type="ORF">YC6258_04533</name>
</gene>
<dbReference type="InterPro" id="IPR017584">
    <property type="entry name" value="Pyridine_nucleo_diS_OxRdtase_N"/>
</dbReference>
<protein>
    <submittedName>
        <fullName evidence="6">NADH dehydrogenase, FAD-containing subunit</fullName>
        <ecNumber evidence="6">2.7.9.3</ecNumber>
    </submittedName>
</protein>